<dbReference type="AlphaFoldDB" id="A0AAN9Y6U2"/>
<sequence>MKLLILSPSIALANAVAFKYDCRVDDRQWQFMGALKAQRIGEAAAKIEGEWLADTARKLGEIFANSPSPADLYCSCSPTHRRVDIMSRRISNRLPWLARPFSAPTSAY</sequence>
<comment type="caution">
    <text evidence="2">The sequence shown here is derived from an EMBL/GenBank/DDBJ whole genome shotgun (WGS) entry which is preliminary data.</text>
</comment>
<name>A0AAN9Y6U2_9HEMI</name>
<feature type="signal peptide" evidence="1">
    <location>
        <begin position="1"/>
        <end position="15"/>
    </location>
</feature>
<dbReference type="EMBL" id="JBBCAQ010000010">
    <property type="protein sequence ID" value="KAK7602118.1"/>
    <property type="molecule type" value="Genomic_DNA"/>
</dbReference>
<dbReference type="Proteomes" id="UP001367676">
    <property type="component" value="Unassembled WGS sequence"/>
</dbReference>
<evidence type="ECO:0000313" key="3">
    <source>
        <dbReference type="Proteomes" id="UP001367676"/>
    </source>
</evidence>
<keyword evidence="1" id="KW-0732">Signal</keyword>
<proteinExistence type="predicted"/>
<organism evidence="2 3">
    <name type="scientific">Parthenolecanium corni</name>
    <dbReference type="NCBI Taxonomy" id="536013"/>
    <lineage>
        <taxon>Eukaryota</taxon>
        <taxon>Metazoa</taxon>
        <taxon>Ecdysozoa</taxon>
        <taxon>Arthropoda</taxon>
        <taxon>Hexapoda</taxon>
        <taxon>Insecta</taxon>
        <taxon>Pterygota</taxon>
        <taxon>Neoptera</taxon>
        <taxon>Paraneoptera</taxon>
        <taxon>Hemiptera</taxon>
        <taxon>Sternorrhyncha</taxon>
        <taxon>Coccoidea</taxon>
        <taxon>Coccidae</taxon>
        <taxon>Parthenolecanium</taxon>
    </lineage>
</organism>
<evidence type="ECO:0000256" key="1">
    <source>
        <dbReference type="SAM" id="SignalP"/>
    </source>
</evidence>
<reference evidence="2 3" key="1">
    <citation type="submission" date="2024-03" db="EMBL/GenBank/DDBJ databases">
        <title>Adaptation during the transition from Ophiocordyceps entomopathogen to insect associate is accompanied by gene loss and intensified selection.</title>
        <authorList>
            <person name="Ward C.M."/>
            <person name="Onetto C.A."/>
            <person name="Borneman A.R."/>
        </authorList>
    </citation>
    <scope>NUCLEOTIDE SEQUENCE [LARGE SCALE GENOMIC DNA]</scope>
    <source>
        <strain evidence="2">AWRI1</strain>
        <tissue evidence="2">Single Adult Female</tissue>
    </source>
</reference>
<keyword evidence="3" id="KW-1185">Reference proteome</keyword>
<feature type="chain" id="PRO_5042836482" evidence="1">
    <location>
        <begin position="16"/>
        <end position="108"/>
    </location>
</feature>
<protein>
    <submittedName>
        <fullName evidence="2">Uncharacterized protein</fullName>
    </submittedName>
</protein>
<evidence type="ECO:0000313" key="2">
    <source>
        <dbReference type="EMBL" id="KAK7602118.1"/>
    </source>
</evidence>
<gene>
    <name evidence="2" type="ORF">V9T40_009559</name>
</gene>
<accession>A0AAN9Y6U2</accession>